<feature type="compositionally biased region" description="Basic and acidic residues" evidence="2">
    <location>
        <begin position="93"/>
        <end position="112"/>
    </location>
</feature>
<name>A0A6A6J7X0_WESOR</name>
<sequence length="788" mass="88682">MSGPRVPPSTLTATPAKEKGRGRNAALPRTDTNTSKTSSMHPDRIERLAQPDAPRGPAKRKEAPSSRGSSPPHKQRPPPRPEDGALRNYSAEQRGRSATEPERVDPRRDPRRNGRVAVRTPGPEATPTTLGDGYFGNQQPNAAQSAPKVPSMVGTPTTETPPTRGVKETLPNKSIVNGSSASGALQPRLLKDRDGQSSSDPIARLREHKDRAALRAREERLKVEDLLRLREEYERYKSATDDQIKKFLDMVNRQVEDSNKRETQISKERESWLQEMRKEKDEWREQVRKERDAWRKQQEEMSQKQKGPGAAATDQLQKRFNDLKSDVGNLRKDCQTLQTKHQALAEQRDTLLKEYGALLKQEIGAHIKIEKFDAVKNDVADLKADMRSLQDAQGKTRDSLEALRMETTEIKSATGRQLKELASTQEKVVRRLDKLENAPRNPEPIKNDTAELKPVVEKLDERLAAIEQDVSRLKDDDGHDILDSVIKLCAPFESAIKELQNRPSLRTETEIAQFREQVADNIMSRLYQSPELQAKIVEIVRANQANLLHQALAEQREGLRTQVCEEVGTDLQGRIQKEITAQSGKFQADLSRNLSEERQFMTEQVRTAVVAWLSDNKQSITEPLLAPTKTALKHLQDRMDNISTNELFQQMVHFMQSEYNVPTIINRLNEVLAYQQVLETTTLPVLQTDVAAGKSALDKLEAKVVEQDKALLEQAAKTAALSGGVEEHAKQLTKLEEVTSDMKGFCTRVPFVEARMARSEQIIRALNDNSDQPLEGIDFDPLAETTAE</sequence>
<dbReference type="GeneID" id="54554980"/>
<proteinExistence type="predicted"/>
<feature type="compositionally biased region" description="Basic and acidic residues" evidence="2">
    <location>
        <begin position="284"/>
        <end position="303"/>
    </location>
</feature>
<reference evidence="3" key="1">
    <citation type="journal article" date="2020" name="Stud. Mycol.">
        <title>101 Dothideomycetes genomes: a test case for predicting lifestyles and emergence of pathogens.</title>
        <authorList>
            <person name="Haridas S."/>
            <person name="Albert R."/>
            <person name="Binder M."/>
            <person name="Bloem J."/>
            <person name="Labutti K."/>
            <person name="Salamov A."/>
            <person name="Andreopoulos B."/>
            <person name="Baker S."/>
            <person name="Barry K."/>
            <person name="Bills G."/>
            <person name="Bluhm B."/>
            <person name="Cannon C."/>
            <person name="Castanera R."/>
            <person name="Culley D."/>
            <person name="Daum C."/>
            <person name="Ezra D."/>
            <person name="Gonzalez J."/>
            <person name="Henrissat B."/>
            <person name="Kuo A."/>
            <person name="Liang C."/>
            <person name="Lipzen A."/>
            <person name="Lutzoni F."/>
            <person name="Magnuson J."/>
            <person name="Mondo S."/>
            <person name="Nolan M."/>
            <person name="Ohm R."/>
            <person name="Pangilinan J."/>
            <person name="Park H.-J."/>
            <person name="Ramirez L."/>
            <person name="Alfaro M."/>
            <person name="Sun H."/>
            <person name="Tritt A."/>
            <person name="Yoshinaga Y."/>
            <person name="Zwiers L.-H."/>
            <person name="Turgeon B."/>
            <person name="Goodwin S."/>
            <person name="Spatafora J."/>
            <person name="Crous P."/>
            <person name="Grigoriev I."/>
        </authorList>
    </citation>
    <scope>NUCLEOTIDE SEQUENCE</scope>
    <source>
        <strain evidence="3">CBS 379.55</strain>
    </source>
</reference>
<dbReference type="Proteomes" id="UP000800097">
    <property type="component" value="Unassembled WGS sequence"/>
</dbReference>
<protein>
    <submittedName>
        <fullName evidence="3">Uncharacterized protein</fullName>
    </submittedName>
</protein>
<feature type="compositionally biased region" description="Polar residues" evidence="2">
    <location>
        <begin position="171"/>
        <end position="183"/>
    </location>
</feature>
<evidence type="ECO:0000313" key="4">
    <source>
        <dbReference type="Proteomes" id="UP000800097"/>
    </source>
</evidence>
<evidence type="ECO:0000256" key="1">
    <source>
        <dbReference type="SAM" id="Coils"/>
    </source>
</evidence>
<dbReference type="RefSeq" id="XP_033649265.1">
    <property type="nucleotide sequence ID" value="XM_033801805.1"/>
</dbReference>
<feature type="coiled-coil region" evidence="1">
    <location>
        <begin position="418"/>
        <end position="476"/>
    </location>
</feature>
<keyword evidence="4" id="KW-1185">Reference proteome</keyword>
<gene>
    <name evidence="3" type="ORF">EI97DRAFT_470992</name>
</gene>
<evidence type="ECO:0000256" key="2">
    <source>
        <dbReference type="SAM" id="MobiDB-lite"/>
    </source>
</evidence>
<dbReference type="EMBL" id="ML986534">
    <property type="protein sequence ID" value="KAF2271726.1"/>
    <property type="molecule type" value="Genomic_DNA"/>
</dbReference>
<feature type="region of interest" description="Disordered" evidence="2">
    <location>
        <begin position="1"/>
        <end position="210"/>
    </location>
</feature>
<dbReference type="AlphaFoldDB" id="A0A6A6J7X0"/>
<accession>A0A6A6J7X0</accession>
<organism evidence="3 4">
    <name type="scientific">Westerdykella ornata</name>
    <dbReference type="NCBI Taxonomy" id="318751"/>
    <lineage>
        <taxon>Eukaryota</taxon>
        <taxon>Fungi</taxon>
        <taxon>Dikarya</taxon>
        <taxon>Ascomycota</taxon>
        <taxon>Pezizomycotina</taxon>
        <taxon>Dothideomycetes</taxon>
        <taxon>Pleosporomycetidae</taxon>
        <taxon>Pleosporales</taxon>
        <taxon>Sporormiaceae</taxon>
        <taxon>Westerdykella</taxon>
    </lineage>
</organism>
<evidence type="ECO:0000313" key="3">
    <source>
        <dbReference type="EMBL" id="KAF2271726.1"/>
    </source>
</evidence>
<feature type="compositionally biased region" description="Polar residues" evidence="2">
    <location>
        <begin position="30"/>
        <end position="40"/>
    </location>
</feature>
<keyword evidence="1" id="KW-0175">Coiled coil</keyword>
<feature type="region of interest" description="Disordered" evidence="2">
    <location>
        <begin position="284"/>
        <end position="313"/>
    </location>
</feature>